<dbReference type="PROSITE" id="PS51934">
    <property type="entry name" value="LRAT"/>
    <property type="match status" value="1"/>
</dbReference>
<gene>
    <name evidence="6" type="ORF">VB738_03065</name>
</gene>
<reference evidence="6 7" key="1">
    <citation type="submission" date="2023-12" db="EMBL/GenBank/DDBJ databases">
        <title>Baltic Sea Cyanobacteria.</title>
        <authorList>
            <person name="Delbaje E."/>
            <person name="Fewer D.P."/>
            <person name="Shishido T.K."/>
        </authorList>
    </citation>
    <scope>NUCLEOTIDE SEQUENCE [LARGE SCALE GENOMIC DNA]</scope>
    <source>
        <strain evidence="6 7">UHCC 0139</strain>
    </source>
</reference>
<keyword evidence="1" id="KW-0808">Transferase</keyword>
<sequence length="243" mass="26818">MAAADHLQAPRQHGLFLHHGIDLGDGTVAHYLEGREILRSPLQDFSRGEPISAVSYPEGACSPVGVTLRRAMGRIGEQRYNLLFNNCEHFAHWCKTGRHRSAQVEDWLHTGSLGALALGQFVPAALLTGARVLLRQGQSLAETLATGLDPEQLARGRELARRSLEQLDGLRQRLQARLEEELARAERRWGEGDGTLTTGSDPFERLRLAGQNLADQLAAVEEMEDRLQRLLEPGPPLQGTDQS</sequence>
<keyword evidence="7" id="KW-1185">Reference proteome</keyword>
<dbReference type="RefSeq" id="WP_323304328.1">
    <property type="nucleotide sequence ID" value="NZ_JAYGHX010000001.1"/>
</dbReference>
<evidence type="ECO:0000259" key="5">
    <source>
        <dbReference type="PROSITE" id="PS51934"/>
    </source>
</evidence>
<dbReference type="InterPro" id="IPR051496">
    <property type="entry name" value="H-rev107_PLA/AT"/>
</dbReference>
<dbReference type="InterPro" id="IPR007053">
    <property type="entry name" value="LRAT_dom"/>
</dbReference>
<evidence type="ECO:0000256" key="2">
    <source>
        <dbReference type="ARBA" id="ARBA00022801"/>
    </source>
</evidence>
<protein>
    <submittedName>
        <fullName evidence="6">Lecithin retinol acyltransferase family protein</fullName>
    </submittedName>
</protein>
<evidence type="ECO:0000256" key="3">
    <source>
        <dbReference type="ARBA" id="ARBA00023098"/>
    </source>
</evidence>
<comment type="caution">
    <text evidence="6">The sequence shown here is derived from an EMBL/GenBank/DDBJ whole genome shotgun (WGS) entry which is preliminary data.</text>
</comment>
<dbReference type="PANTHER" id="PTHR13943:SF77">
    <property type="entry name" value="LRAT DOMAIN-CONTAINING PROTEIN"/>
    <property type="match status" value="1"/>
</dbReference>
<dbReference type="PANTHER" id="PTHR13943">
    <property type="entry name" value="HRAS-LIKE SUPPRESSOR - RELATED"/>
    <property type="match status" value="1"/>
</dbReference>
<keyword evidence="3" id="KW-0443">Lipid metabolism</keyword>
<organism evidence="6 7">
    <name type="scientific">Cyanobium gracile UHCC 0139</name>
    <dbReference type="NCBI Taxonomy" id="3110308"/>
    <lineage>
        <taxon>Bacteria</taxon>
        <taxon>Bacillati</taxon>
        <taxon>Cyanobacteriota</taxon>
        <taxon>Cyanophyceae</taxon>
        <taxon>Synechococcales</taxon>
        <taxon>Prochlorococcaceae</taxon>
        <taxon>Cyanobium</taxon>
    </lineage>
</organism>
<dbReference type="EMBL" id="JAYGHX010000001">
    <property type="protein sequence ID" value="MEA5390235.1"/>
    <property type="molecule type" value="Genomic_DNA"/>
</dbReference>
<evidence type="ECO:0000256" key="1">
    <source>
        <dbReference type="ARBA" id="ARBA00022679"/>
    </source>
</evidence>
<proteinExistence type="predicted"/>
<dbReference type="GO" id="GO:0016746">
    <property type="term" value="F:acyltransferase activity"/>
    <property type="evidence" value="ECO:0007669"/>
    <property type="project" value="UniProtKB-KW"/>
</dbReference>
<accession>A0ABU5RR61</accession>
<dbReference type="Proteomes" id="UP001304461">
    <property type="component" value="Unassembled WGS sequence"/>
</dbReference>
<keyword evidence="6" id="KW-0012">Acyltransferase</keyword>
<evidence type="ECO:0000313" key="6">
    <source>
        <dbReference type="EMBL" id="MEA5390235.1"/>
    </source>
</evidence>
<feature type="coiled-coil region" evidence="4">
    <location>
        <begin position="157"/>
        <end position="184"/>
    </location>
</feature>
<dbReference type="Pfam" id="PF04970">
    <property type="entry name" value="LRAT"/>
    <property type="match status" value="1"/>
</dbReference>
<dbReference type="Gene3D" id="3.90.1720.10">
    <property type="entry name" value="endopeptidase domain like (from Nostoc punctiforme)"/>
    <property type="match status" value="1"/>
</dbReference>
<feature type="domain" description="LRAT" evidence="5">
    <location>
        <begin position="8"/>
        <end position="103"/>
    </location>
</feature>
<keyword evidence="4" id="KW-0175">Coiled coil</keyword>
<name>A0ABU5RR61_9CYAN</name>
<keyword evidence="2" id="KW-0378">Hydrolase</keyword>
<evidence type="ECO:0000313" key="7">
    <source>
        <dbReference type="Proteomes" id="UP001304461"/>
    </source>
</evidence>
<evidence type="ECO:0000256" key="4">
    <source>
        <dbReference type="SAM" id="Coils"/>
    </source>
</evidence>